<evidence type="ECO:0000313" key="1">
    <source>
        <dbReference type="EMBL" id="QHZ52361.1"/>
    </source>
</evidence>
<accession>A0A6C0QUY9</accession>
<dbReference type="Proteomes" id="UP000464330">
    <property type="component" value="Chromosome"/>
</dbReference>
<name>A0A6C0QUY9_9BACL</name>
<sequence>MEIAKLVLNRNGKFAIEFDTNQEVLNVLAPIVSQIFSTQQLADTSKLRAIKRGTVPKTDNIQLRLAQPKTPQLRLTPRQERELETLWLDIRSAVEYFWKLCRTNRKQESKSRVYKELFDEFEEVTGYRAKRKMTLGRVDPRSLVLNTLIREGKGPEFLSFVRSKARVFNSELIRI</sequence>
<dbReference type="EMBL" id="CP019717">
    <property type="protein sequence ID" value="QHZ52361.1"/>
    <property type="molecule type" value="Genomic_DNA"/>
</dbReference>
<gene>
    <name evidence="1" type="ORF">ERICV_03249</name>
</gene>
<organism evidence="1 2">
    <name type="scientific">Paenibacillus larvae subsp. larvae</name>
    <dbReference type="NCBI Taxonomy" id="147375"/>
    <lineage>
        <taxon>Bacteria</taxon>
        <taxon>Bacillati</taxon>
        <taxon>Bacillota</taxon>
        <taxon>Bacilli</taxon>
        <taxon>Bacillales</taxon>
        <taxon>Paenibacillaceae</taxon>
        <taxon>Paenibacillus</taxon>
    </lineage>
</organism>
<reference evidence="1 2" key="1">
    <citation type="journal article" date="2020" name="Int. J. Med. Microbiol.">
        <title>Discovery of Paenibacillus larvae ERIC V: Phenotypic and genomic comparison to genotypes ERIC I-IV reveal different inventories of virulence factors which correlate with epidemiological prevalences of American Foulbrood.</title>
        <authorList>
            <person name="Beims H."/>
            <person name="Bunk B."/>
            <person name="Erler S."/>
            <person name="Mohr K.I."/>
            <person name="Sproer C."/>
            <person name="Pradella S."/>
            <person name="Gunther G."/>
            <person name="Rohde M."/>
            <person name="von der Ohe W."/>
            <person name="Steinert M."/>
        </authorList>
    </citation>
    <scope>NUCLEOTIDE SEQUENCE [LARGE SCALE GENOMIC DNA]</scope>
    <source>
        <strain evidence="1">Eric_V</strain>
    </source>
</reference>
<protein>
    <submittedName>
        <fullName evidence="1">Uncharacterized protein</fullName>
    </submittedName>
</protein>
<proteinExistence type="predicted"/>
<evidence type="ECO:0000313" key="2">
    <source>
        <dbReference type="Proteomes" id="UP000464330"/>
    </source>
</evidence>
<dbReference type="AlphaFoldDB" id="A0A6C0QUY9"/>
<dbReference type="RefSeq" id="WP_036654695.1">
    <property type="nucleotide sequence ID" value="NZ_CP019651.1"/>
</dbReference>